<evidence type="ECO:0000256" key="4">
    <source>
        <dbReference type="ARBA" id="ARBA00023136"/>
    </source>
</evidence>
<dbReference type="Proteomes" id="UP000051870">
    <property type="component" value="Unassembled WGS sequence"/>
</dbReference>
<feature type="transmembrane region" description="Helical" evidence="5">
    <location>
        <begin position="72"/>
        <end position="99"/>
    </location>
</feature>
<accession>A0A0P1ID93</accession>
<dbReference type="EMBL" id="CYTW01000001">
    <property type="protein sequence ID" value="CUJ91116.1"/>
    <property type="molecule type" value="Genomic_DNA"/>
</dbReference>
<proteinExistence type="predicted"/>
<comment type="subcellular location">
    <subcellularLocation>
        <location evidence="1">Membrane</location>
        <topology evidence="1">Multi-pass membrane protein</topology>
    </subcellularLocation>
</comment>
<sequence length="238" mass="26327">MGFQLVFTAFFKSLGQLGDRRFRKVFFTGIGLALALLIGASIGLVWLLDFFLGDEVNLPWVGAVTWIDDMLSWSLVVVVPVASIFLMVPVASAMTGLFLDQVADAVEDRHYTNLPPVEDLPLSESLKDTFAFLGVMIGANILALVLYVIFSPLALFIFWALNGFLLGREYFQMAAMRRVGRDGAKELRRRHMGTIWLGGTLMAIPLSIPLVNLLIPIMGAAVFTHLFHLTQGEGTSRY</sequence>
<dbReference type="Pfam" id="PF07264">
    <property type="entry name" value="EI24"/>
    <property type="match status" value="1"/>
</dbReference>
<dbReference type="RefSeq" id="WP_058310469.1">
    <property type="nucleotide sequence ID" value="NZ_CYTW01000001.1"/>
</dbReference>
<evidence type="ECO:0000313" key="7">
    <source>
        <dbReference type="Proteomes" id="UP000051870"/>
    </source>
</evidence>
<protein>
    <submittedName>
        <fullName evidence="6">CysZ-like protein</fullName>
    </submittedName>
</protein>
<evidence type="ECO:0000313" key="6">
    <source>
        <dbReference type="EMBL" id="CUJ91116.1"/>
    </source>
</evidence>
<keyword evidence="7" id="KW-1185">Reference proteome</keyword>
<dbReference type="GeneID" id="83880385"/>
<organism evidence="6 7">
    <name type="scientific">Shimia thalassica</name>
    <dbReference type="NCBI Taxonomy" id="1715693"/>
    <lineage>
        <taxon>Bacteria</taxon>
        <taxon>Pseudomonadati</taxon>
        <taxon>Pseudomonadota</taxon>
        <taxon>Alphaproteobacteria</taxon>
        <taxon>Rhodobacterales</taxon>
        <taxon>Roseobacteraceae</taxon>
    </lineage>
</organism>
<evidence type="ECO:0000256" key="1">
    <source>
        <dbReference type="ARBA" id="ARBA00004141"/>
    </source>
</evidence>
<feature type="transmembrane region" description="Helical" evidence="5">
    <location>
        <begin position="156"/>
        <end position="175"/>
    </location>
</feature>
<evidence type="ECO:0000256" key="3">
    <source>
        <dbReference type="ARBA" id="ARBA00022989"/>
    </source>
</evidence>
<keyword evidence="3 5" id="KW-1133">Transmembrane helix</keyword>
<gene>
    <name evidence="6" type="ORF">PH7735_01329</name>
</gene>
<dbReference type="AlphaFoldDB" id="A0A0P1ID93"/>
<reference evidence="7" key="1">
    <citation type="submission" date="2015-09" db="EMBL/GenBank/DDBJ databases">
        <authorList>
            <person name="Rodrigo-Torres Lidia"/>
            <person name="Arahal R.David."/>
        </authorList>
    </citation>
    <scope>NUCLEOTIDE SEQUENCE [LARGE SCALE GENOMIC DNA]</scope>
    <source>
        <strain evidence="7">CECT 7735</strain>
    </source>
</reference>
<feature type="transmembrane region" description="Helical" evidence="5">
    <location>
        <begin position="25"/>
        <end position="52"/>
    </location>
</feature>
<keyword evidence="4 5" id="KW-0472">Membrane</keyword>
<feature type="transmembrane region" description="Helical" evidence="5">
    <location>
        <begin position="195"/>
        <end position="223"/>
    </location>
</feature>
<dbReference type="STRING" id="1715693.PH7735_01329"/>
<name>A0A0P1ID93_9RHOB</name>
<keyword evidence="2 5" id="KW-0812">Transmembrane</keyword>
<evidence type="ECO:0000256" key="2">
    <source>
        <dbReference type="ARBA" id="ARBA00022692"/>
    </source>
</evidence>
<feature type="transmembrane region" description="Helical" evidence="5">
    <location>
        <begin position="130"/>
        <end position="150"/>
    </location>
</feature>
<dbReference type="InterPro" id="IPR059112">
    <property type="entry name" value="CysZ/EI24"/>
</dbReference>
<evidence type="ECO:0000256" key="5">
    <source>
        <dbReference type="SAM" id="Phobius"/>
    </source>
</evidence>